<comment type="subcellular location">
    <subcellularLocation>
        <location evidence="8">Mitochondrion</location>
    </subcellularLocation>
</comment>
<evidence type="ECO:0000259" key="9">
    <source>
        <dbReference type="Pfam" id="PF01571"/>
    </source>
</evidence>
<evidence type="ECO:0000313" key="12">
    <source>
        <dbReference type="Proteomes" id="UP000039324"/>
    </source>
</evidence>
<dbReference type="STRING" id="37360.A0A0G4IP60"/>
<comment type="similarity">
    <text evidence="1 8">Belongs to the GcvT family.</text>
</comment>
<dbReference type="GO" id="GO:0005739">
    <property type="term" value="C:mitochondrion"/>
    <property type="evidence" value="ECO:0007669"/>
    <property type="project" value="UniProtKB-SubCell"/>
</dbReference>
<accession>A0A0G4IP60</accession>
<dbReference type="GO" id="GO:0004047">
    <property type="term" value="F:aminomethyltransferase activity"/>
    <property type="evidence" value="ECO:0007669"/>
    <property type="project" value="UniProtKB-EC"/>
</dbReference>
<keyword evidence="4 8" id="KW-0808">Transferase</keyword>
<dbReference type="Gene3D" id="2.40.30.110">
    <property type="entry name" value="Aminomethyltransferase beta-barrel domains"/>
    <property type="match status" value="1"/>
</dbReference>
<dbReference type="InterPro" id="IPR006223">
    <property type="entry name" value="GcvT"/>
</dbReference>
<keyword evidence="3 8" id="KW-0032">Aminotransferase</keyword>
<evidence type="ECO:0000256" key="1">
    <source>
        <dbReference type="ARBA" id="ARBA00008609"/>
    </source>
</evidence>
<dbReference type="PANTHER" id="PTHR43757">
    <property type="entry name" value="AMINOMETHYLTRANSFERASE"/>
    <property type="match status" value="1"/>
</dbReference>
<keyword evidence="8" id="KW-0809">Transit peptide</keyword>
<evidence type="ECO:0000256" key="7">
    <source>
        <dbReference type="PIRSR" id="PIRSR006487-1"/>
    </source>
</evidence>
<dbReference type="Gene3D" id="3.30.1360.120">
    <property type="entry name" value="Probable tRNA modification gtpase trme, domain 1"/>
    <property type="match status" value="1"/>
</dbReference>
<dbReference type="EC" id="2.1.2.10" evidence="2 8"/>
<comment type="catalytic activity">
    <reaction evidence="6 8">
        <text>N(6)-[(R)-S(8)-aminomethyldihydrolipoyl]-L-lysyl-[protein] + (6S)-5,6,7,8-tetrahydrofolate = N(6)-[(R)-dihydrolipoyl]-L-lysyl-[protein] + (6R)-5,10-methylene-5,6,7,8-tetrahydrofolate + NH4(+)</text>
        <dbReference type="Rhea" id="RHEA:16945"/>
        <dbReference type="Rhea" id="RHEA-COMP:10475"/>
        <dbReference type="Rhea" id="RHEA-COMP:10492"/>
        <dbReference type="ChEBI" id="CHEBI:15636"/>
        <dbReference type="ChEBI" id="CHEBI:28938"/>
        <dbReference type="ChEBI" id="CHEBI:57453"/>
        <dbReference type="ChEBI" id="CHEBI:83100"/>
        <dbReference type="ChEBI" id="CHEBI:83143"/>
        <dbReference type="EC" id="2.1.2.10"/>
    </reaction>
</comment>
<evidence type="ECO:0000256" key="4">
    <source>
        <dbReference type="ARBA" id="ARBA00022679"/>
    </source>
</evidence>
<feature type="domain" description="Aminomethyltransferase C-terminal" evidence="10">
    <location>
        <begin position="310"/>
        <end position="388"/>
    </location>
</feature>
<dbReference type="InterPro" id="IPR028896">
    <property type="entry name" value="GcvT/YgfZ/DmdA"/>
</dbReference>
<dbReference type="Gene3D" id="4.10.1250.10">
    <property type="entry name" value="Aminomethyltransferase fragment"/>
    <property type="match status" value="1"/>
</dbReference>
<dbReference type="OrthoDB" id="10263536at2759"/>
<evidence type="ECO:0000313" key="11">
    <source>
        <dbReference type="EMBL" id="CEO96954.1"/>
    </source>
</evidence>
<comment type="subunit">
    <text evidence="8">The glycine cleavage system is composed of four proteins: P, T, L and H.</text>
</comment>
<dbReference type="InterPro" id="IPR013977">
    <property type="entry name" value="GcvT_C"/>
</dbReference>
<dbReference type="OMA" id="MPVQYPA"/>
<organism evidence="11 12">
    <name type="scientific">Plasmodiophora brassicae</name>
    <name type="common">Clubroot disease agent</name>
    <dbReference type="NCBI Taxonomy" id="37360"/>
    <lineage>
        <taxon>Eukaryota</taxon>
        <taxon>Sar</taxon>
        <taxon>Rhizaria</taxon>
        <taxon>Endomyxa</taxon>
        <taxon>Phytomyxea</taxon>
        <taxon>Plasmodiophorida</taxon>
        <taxon>Plasmodiophoridae</taxon>
        <taxon>Plasmodiophora</taxon>
    </lineage>
</organism>
<keyword evidence="8" id="KW-0496">Mitochondrion</keyword>
<dbReference type="SUPFAM" id="SSF103025">
    <property type="entry name" value="Folate-binding domain"/>
    <property type="match status" value="1"/>
</dbReference>
<gene>
    <name evidence="11" type="ORF">PBRA_005559</name>
</gene>
<feature type="binding site" evidence="7">
    <location>
        <position position="222"/>
    </location>
    <ligand>
        <name>substrate</name>
    </ligand>
</feature>
<dbReference type="PANTHER" id="PTHR43757:SF2">
    <property type="entry name" value="AMINOMETHYLTRANSFERASE, MITOCHONDRIAL"/>
    <property type="match status" value="1"/>
</dbReference>
<dbReference type="InterPro" id="IPR027266">
    <property type="entry name" value="TrmE/GcvT-like"/>
</dbReference>
<name>A0A0G4IP60_PLABS</name>
<dbReference type="Gene3D" id="3.30.70.1400">
    <property type="entry name" value="Aminomethyltransferase beta-barrel domains"/>
    <property type="match status" value="1"/>
</dbReference>
<evidence type="ECO:0000256" key="2">
    <source>
        <dbReference type="ARBA" id="ARBA00012616"/>
    </source>
</evidence>
<keyword evidence="12" id="KW-1185">Reference proteome</keyword>
<evidence type="ECO:0000256" key="6">
    <source>
        <dbReference type="ARBA" id="ARBA00047665"/>
    </source>
</evidence>
<comment type="function">
    <text evidence="8">The glycine cleavage system catalyzes the degradation of glycine.</text>
</comment>
<dbReference type="Pfam" id="PF08669">
    <property type="entry name" value="GCV_T_C"/>
    <property type="match status" value="1"/>
</dbReference>
<dbReference type="GO" id="GO:0008483">
    <property type="term" value="F:transaminase activity"/>
    <property type="evidence" value="ECO:0007669"/>
    <property type="project" value="UniProtKB-KW"/>
</dbReference>
<protein>
    <recommendedName>
        <fullName evidence="2 8">Aminomethyltransferase</fullName>
        <ecNumber evidence="2 8">2.1.2.10</ecNumber>
    </recommendedName>
    <alternativeName>
        <fullName evidence="5 8">Glycine cleavage system T protein</fullName>
    </alternativeName>
</protein>
<proteinExistence type="inferred from homology"/>
<dbReference type="SUPFAM" id="SSF101790">
    <property type="entry name" value="Aminomethyltransferase beta-barrel domain"/>
    <property type="match status" value="1"/>
</dbReference>
<dbReference type="NCBIfam" id="TIGR00528">
    <property type="entry name" value="gcvT"/>
    <property type="match status" value="1"/>
</dbReference>
<sequence>MRTLSRLSRSSFSAAAGALKRSPLHDVHIGAGGKLVGFAGWELPVQYAGAGVMAETLHTREAASIFDLRVHGPRDARVKFLEGICVGSIGALKPDQGQYTLLTNESGGIIDDAVFVNRESHTHIVCNAACSEKDIAHLTEQISVFNKANGGSQTVELEIISDQALVAVQGPYAEQLVAGVVDKPGDRDALRNLSFFYSANLTLAGAECIVSRSGYTGEDGFEISIPIPSSRQVVDELLHDQKCKLAGLGARDALRLEAGLCLYGHDLDDTTTPIEAGLAWAIGKRRRKEGGFLGDGTILAQLNGTSPVTRTRVGLVIDGAPAREGAEIVSENGSEVGCITSGGFSPVLKRPIAMGYISTDESSEPGHSLGVRVRGKVYSAKVSELPFVPTKYVKKLKPKSKT</sequence>
<dbReference type="GO" id="GO:0005960">
    <property type="term" value="C:glycine cleavage complex"/>
    <property type="evidence" value="ECO:0007669"/>
    <property type="project" value="InterPro"/>
</dbReference>
<dbReference type="Proteomes" id="UP000039324">
    <property type="component" value="Unassembled WGS sequence"/>
</dbReference>
<dbReference type="AlphaFoldDB" id="A0A0G4IP60"/>
<evidence type="ECO:0000256" key="8">
    <source>
        <dbReference type="RuleBase" id="RU003981"/>
    </source>
</evidence>
<evidence type="ECO:0000256" key="5">
    <source>
        <dbReference type="ARBA" id="ARBA00031395"/>
    </source>
</evidence>
<reference evidence="11 12" key="1">
    <citation type="submission" date="2015-02" db="EMBL/GenBank/DDBJ databases">
        <authorList>
            <person name="Chooi Y.-H."/>
        </authorList>
    </citation>
    <scope>NUCLEOTIDE SEQUENCE [LARGE SCALE GENOMIC DNA]</scope>
    <source>
        <strain evidence="11">E3</strain>
    </source>
</reference>
<dbReference type="EMBL" id="CDSF01000077">
    <property type="protein sequence ID" value="CEO96954.1"/>
    <property type="molecule type" value="Genomic_DNA"/>
</dbReference>
<feature type="domain" description="GCVT N-terminal" evidence="9">
    <location>
        <begin position="24"/>
        <end position="284"/>
    </location>
</feature>
<dbReference type="Pfam" id="PF01571">
    <property type="entry name" value="GCV_T"/>
    <property type="match status" value="1"/>
</dbReference>
<dbReference type="PIRSF" id="PIRSF006487">
    <property type="entry name" value="GcvT"/>
    <property type="match status" value="1"/>
</dbReference>
<dbReference type="InterPro" id="IPR006222">
    <property type="entry name" value="GCVT_N"/>
</dbReference>
<dbReference type="InterPro" id="IPR029043">
    <property type="entry name" value="GcvT/YgfZ_C"/>
</dbReference>
<dbReference type="FunFam" id="4.10.1250.10:FF:000002">
    <property type="entry name" value="Aminomethyltransferase"/>
    <property type="match status" value="1"/>
</dbReference>
<evidence type="ECO:0000259" key="10">
    <source>
        <dbReference type="Pfam" id="PF08669"/>
    </source>
</evidence>
<dbReference type="GO" id="GO:0006546">
    <property type="term" value="P:glycine catabolic process"/>
    <property type="evidence" value="ECO:0007669"/>
    <property type="project" value="InterPro"/>
</dbReference>
<evidence type="ECO:0000256" key="3">
    <source>
        <dbReference type="ARBA" id="ARBA00022576"/>
    </source>
</evidence>